<dbReference type="KEGG" id="sphv:F9278_17265"/>
<reference evidence="1 2" key="1">
    <citation type="submission" date="2019-10" db="EMBL/GenBank/DDBJ databases">
        <title>Streptomyces sp. strain GY16 isolated from leaves of Broussonetia papyrifera.</title>
        <authorList>
            <person name="Mo P."/>
        </authorList>
    </citation>
    <scope>NUCLEOTIDE SEQUENCE [LARGE SCALE GENOMIC DNA]</scope>
    <source>
        <strain evidence="1 2">GY16</strain>
    </source>
</reference>
<accession>A0A5P8K345</accession>
<evidence type="ECO:0000313" key="2">
    <source>
        <dbReference type="Proteomes" id="UP000327294"/>
    </source>
</evidence>
<organism evidence="1 2">
    <name type="scientific">Streptomyces phaeolivaceus</name>
    <dbReference type="NCBI Taxonomy" id="2653200"/>
    <lineage>
        <taxon>Bacteria</taxon>
        <taxon>Bacillati</taxon>
        <taxon>Actinomycetota</taxon>
        <taxon>Actinomycetes</taxon>
        <taxon>Kitasatosporales</taxon>
        <taxon>Streptomycetaceae</taxon>
        <taxon>Streptomyces</taxon>
    </lineage>
</organism>
<protein>
    <recommendedName>
        <fullName evidence="3">RiboL-PSP-HEPN domain-containing protein</fullName>
    </recommendedName>
</protein>
<dbReference type="Proteomes" id="UP000327294">
    <property type="component" value="Chromosome"/>
</dbReference>
<sequence>MTSSRFLELEKRIGELRHSFLPPLFDPTVLYEEIVYEHTRAFRVLAHAEFESYIEDRVLEVLDTAFSVWKADGAISVSLLAVVAYRESAPSIPESLNDAAARPAKYPTLEGRIEAARTDFHRYVRKQNHGIKEKNLLRLLLSVGLQEVEINPGWLDVTETWATARGDAAHKGAKVQVRPDPQKELKTVNDVLDGFRGLDNIMASK</sequence>
<evidence type="ECO:0008006" key="3">
    <source>
        <dbReference type="Google" id="ProtNLM"/>
    </source>
</evidence>
<evidence type="ECO:0000313" key="1">
    <source>
        <dbReference type="EMBL" id="QFQ97685.1"/>
    </source>
</evidence>
<name>A0A5P8K345_9ACTN</name>
<dbReference type="AlphaFoldDB" id="A0A5P8K345"/>
<proteinExistence type="predicted"/>
<gene>
    <name evidence="1" type="ORF">F9278_17265</name>
</gene>
<dbReference type="EMBL" id="CP045096">
    <property type="protein sequence ID" value="QFQ97685.1"/>
    <property type="molecule type" value="Genomic_DNA"/>
</dbReference>
<keyword evidence="2" id="KW-1185">Reference proteome</keyword>